<gene>
    <name evidence="3" type="ORF">F3Y22_tig00110633pilonHSYRG00152</name>
</gene>
<reference evidence="3" key="1">
    <citation type="submission" date="2019-09" db="EMBL/GenBank/DDBJ databases">
        <title>Draft genome information of white flower Hibiscus syriacus.</title>
        <authorList>
            <person name="Kim Y.-M."/>
        </authorList>
    </citation>
    <scope>NUCLEOTIDE SEQUENCE [LARGE SCALE GENOMIC DNA]</scope>
    <source>
        <strain evidence="3">YM2019G1</strain>
    </source>
</reference>
<dbReference type="SUPFAM" id="SSF47095">
    <property type="entry name" value="HMG-box"/>
    <property type="match status" value="1"/>
</dbReference>
<dbReference type="InterPro" id="IPR036910">
    <property type="entry name" value="HMG_box_dom_sf"/>
</dbReference>
<dbReference type="Pfam" id="PF09011">
    <property type="entry name" value="HMG_box_2"/>
    <property type="match status" value="1"/>
</dbReference>
<organism evidence="3 4">
    <name type="scientific">Hibiscus syriacus</name>
    <name type="common">Rose of Sharon</name>
    <dbReference type="NCBI Taxonomy" id="106335"/>
    <lineage>
        <taxon>Eukaryota</taxon>
        <taxon>Viridiplantae</taxon>
        <taxon>Streptophyta</taxon>
        <taxon>Embryophyta</taxon>
        <taxon>Tracheophyta</taxon>
        <taxon>Spermatophyta</taxon>
        <taxon>Magnoliopsida</taxon>
        <taxon>eudicotyledons</taxon>
        <taxon>Gunneridae</taxon>
        <taxon>Pentapetalae</taxon>
        <taxon>rosids</taxon>
        <taxon>malvids</taxon>
        <taxon>Malvales</taxon>
        <taxon>Malvaceae</taxon>
        <taxon>Malvoideae</taxon>
        <taxon>Hibiscus</taxon>
    </lineage>
</organism>
<dbReference type="Proteomes" id="UP000436088">
    <property type="component" value="Unassembled WGS sequence"/>
</dbReference>
<dbReference type="InterPro" id="IPR009071">
    <property type="entry name" value="HMG_box_dom"/>
</dbReference>
<sequence>MESMVGKLLVEQMTLKLRPNSKATKGYMYFYMAECKRMKGDGTQSGSVKKDVRSKWNSMSDAEKEPYITQSRNDRVILEDRHTEDLSQEVEVSKDLRFELQISKDIWELESSSLVPSPSIGLNNCLHVKHKGIHGEAFGILHML</sequence>
<feature type="domain" description="HMG box" evidence="2">
    <location>
        <begin position="24"/>
        <end position="76"/>
    </location>
</feature>
<comment type="caution">
    <text evidence="3">The sequence shown here is derived from an EMBL/GenBank/DDBJ whole genome shotgun (WGS) entry which is preliminary data.</text>
</comment>
<feature type="region of interest" description="Disordered" evidence="1">
    <location>
        <begin position="39"/>
        <end position="65"/>
    </location>
</feature>
<name>A0A6A3A1Q4_HIBSY</name>
<evidence type="ECO:0000259" key="2">
    <source>
        <dbReference type="Pfam" id="PF09011"/>
    </source>
</evidence>
<proteinExistence type="predicted"/>
<evidence type="ECO:0000256" key="1">
    <source>
        <dbReference type="SAM" id="MobiDB-lite"/>
    </source>
</evidence>
<protein>
    <recommendedName>
        <fullName evidence="2">HMG box domain-containing protein</fullName>
    </recommendedName>
</protein>
<dbReference type="AlphaFoldDB" id="A0A6A3A1Q4"/>
<evidence type="ECO:0000313" key="4">
    <source>
        <dbReference type="Proteomes" id="UP000436088"/>
    </source>
</evidence>
<dbReference type="EMBL" id="VEPZ02001055">
    <property type="protein sequence ID" value="KAE8697125.1"/>
    <property type="molecule type" value="Genomic_DNA"/>
</dbReference>
<dbReference type="Gene3D" id="1.10.30.10">
    <property type="entry name" value="High mobility group box domain"/>
    <property type="match status" value="1"/>
</dbReference>
<accession>A0A6A3A1Q4</accession>
<keyword evidence="4" id="KW-1185">Reference proteome</keyword>
<evidence type="ECO:0000313" key="3">
    <source>
        <dbReference type="EMBL" id="KAE8697125.1"/>
    </source>
</evidence>